<name>A0ABW1IRC9_9BACL</name>
<gene>
    <name evidence="3" type="ORF">ACFPXP_13495</name>
</gene>
<accession>A0ABW1IRC9</accession>
<feature type="chain" id="PRO_5045142481" evidence="1">
    <location>
        <begin position="23"/>
        <end position="161"/>
    </location>
</feature>
<sequence>MKRITVYFISLLLLMTFLNGCSQDDDSRTDLFQYKNSYVGDSSAVGNIVKQLAHSEELNQISLETQNEPYGITLEYKDIDAERLDDEMQETVIANSTFLFALIKNVDWIIFKFPDQEFSVTKEKVEDWYNTNLDAIDNEQDLKSLIQKQLNAEESVHPLFS</sequence>
<feature type="domain" description="DUF4825" evidence="2">
    <location>
        <begin position="31"/>
        <end position="117"/>
    </location>
</feature>
<comment type="caution">
    <text evidence="3">The sequence shown here is derived from an EMBL/GenBank/DDBJ whole genome shotgun (WGS) entry which is preliminary data.</text>
</comment>
<evidence type="ECO:0000313" key="4">
    <source>
        <dbReference type="Proteomes" id="UP001596250"/>
    </source>
</evidence>
<dbReference type="Pfam" id="PF16107">
    <property type="entry name" value="DUF4825"/>
    <property type="match status" value="1"/>
</dbReference>
<dbReference type="Proteomes" id="UP001596250">
    <property type="component" value="Unassembled WGS sequence"/>
</dbReference>
<reference evidence="4" key="1">
    <citation type="journal article" date="2019" name="Int. J. Syst. Evol. Microbiol.">
        <title>The Global Catalogue of Microorganisms (GCM) 10K type strain sequencing project: providing services to taxonomists for standard genome sequencing and annotation.</title>
        <authorList>
            <consortium name="The Broad Institute Genomics Platform"/>
            <consortium name="The Broad Institute Genome Sequencing Center for Infectious Disease"/>
            <person name="Wu L."/>
            <person name="Ma J."/>
        </authorList>
    </citation>
    <scope>NUCLEOTIDE SEQUENCE [LARGE SCALE GENOMIC DNA]</scope>
    <source>
        <strain evidence="4">CCM 8749</strain>
    </source>
</reference>
<dbReference type="EMBL" id="JBHSQV010000162">
    <property type="protein sequence ID" value="MFC5987418.1"/>
    <property type="molecule type" value="Genomic_DNA"/>
</dbReference>
<keyword evidence="4" id="KW-1185">Reference proteome</keyword>
<keyword evidence="1" id="KW-0732">Signal</keyword>
<dbReference type="RefSeq" id="WP_379894793.1">
    <property type="nucleotide sequence ID" value="NZ_CBCSCT010000041.1"/>
</dbReference>
<dbReference type="InterPro" id="IPR032250">
    <property type="entry name" value="DUF4825"/>
</dbReference>
<protein>
    <submittedName>
        <fullName evidence="3">DUF4825 domain-containing protein</fullName>
    </submittedName>
</protein>
<proteinExistence type="predicted"/>
<evidence type="ECO:0000256" key="1">
    <source>
        <dbReference type="SAM" id="SignalP"/>
    </source>
</evidence>
<feature type="signal peptide" evidence="1">
    <location>
        <begin position="1"/>
        <end position="22"/>
    </location>
</feature>
<evidence type="ECO:0000313" key="3">
    <source>
        <dbReference type="EMBL" id="MFC5987418.1"/>
    </source>
</evidence>
<evidence type="ECO:0000259" key="2">
    <source>
        <dbReference type="Pfam" id="PF16107"/>
    </source>
</evidence>
<organism evidence="3 4">
    <name type="scientific">Marinicrinis lubricantis</name>
    <dbReference type="NCBI Taxonomy" id="2086470"/>
    <lineage>
        <taxon>Bacteria</taxon>
        <taxon>Bacillati</taxon>
        <taxon>Bacillota</taxon>
        <taxon>Bacilli</taxon>
        <taxon>Bacillales</taxon>
        <taxon>Paenibacillaceae</taxon>
    </lineage>
</organism>